<dbReference type="PATRIC" id="fig|882.5.peg.1010"/>
<keyword evidence="2" id="KW-1133">Transmembrane helix</keyword>
<gene>
    <name evidence="3" type="ordered locus">DVU_1072</name>
</gene>
<feature type="compositionally biased region" description="Low complexity" evidence="1">
    <location>
        <begin position="141"/>
        <end position="158"/>
    </location>
</feature>
<evidence type="ECO:0000313" key="3">
    <source>
        <dbReference type="EMBL" id="AAS95552.1"/>
    </source>
</evidence>
<evidence type="ECO:0000256" key="2">
    <source>
        <dbReference type="SAM" id="Phobius"/>
    </source>
</evidence>
<dbReference type="RefSeq" id="WP_010938371.1">
    <property type="nucleotide sequence ID" value="NC_002937.3"/>
</dbReference>
<evidence type="ECO:0000256" key="1">
    <source>
        <dbReference type="SAM" id="MobiDB-lite"/>
    </source>
</evidence>
<proteinExistence type="predicted"/>
<dbReference type="EMBL" id="AE017285">
    <property type="protein sequence ID" value="AAS95552.1"/>
    <property type="molecule type" value="Genomic_DNA"/>
</dbReference>
<keyword evidence="2" id="KW-0812">Transmembrane</keyword>
<keyword evidence="4" id="KW-1185">Reference proteome</keyword>
<feature type="region of interest" description="Disordered" evidence="1">
    <location>
        <begin position="141"/>
        <end position="160"/>
    </location>
</feature>
<organism evidence="3 4">
    <name type="scientific">Nitratidesulfovibrio vulgaris (strain ATCC 29579 / DSM 644 / CCUG 34227 / NCIMB 8303 / VKM B-1760 / Hildenborough)</name>
    <name type="common">Desulfovibrio vulgaris</name>
    <dbReference type="NCBI Taxonomy" id="882"/>
    <lineage>
        <taxon>Bacteria</taxon>
        <taxon>Pseudomonadati</taxon>
        <taxon>Thermodesulfobacteriota</taxon>
        <taxon>Desulfovibrionia</taxon>
        <taxon>Desulfovibrionales</taxon>
        <taxon>Desulfovibrionaceae</taxon>
        <taxon>Nitratidesulfovibrio</taxon>
    </lineage>
</organism>
<dbReference type="PaxDb" id="882-DVU_1072"/>
<name>Q72D57_NITV2</name>
<reference evidence="3 4" key="1">
    <citation type="journal article" date="2004" name="Nat. Biotechnol.">
        <title>The genome sequence of the anaerobic, sulfate-reducing bacterium Desulfovibrio vulgaris Hildenborough.</title>
        <authorList>
            <person name="Heidelberg J.F."/>
            <person name="Seshadri R."/>
            <person name="Haveman S.A."/>
            <person name="Hemme C.L."/>
            <person name="Paulsen I.T."/>
            <person name="Kolonay J.F."/>
            <person name="Eisen J.A."/>
            <person name="Ward N."/>
            <person name="Methe B."/>
            <person name="Brinkac L.M."/>
            <person name="Daugherty S.C."/>
            <person name="Deboy R.T."/>
            <person name="Dodson R.J."/>
            <person name="Durkin A.S."/>
            <person name="Madupu R."/>
            <person name="Nelson W.C."/>
            <person name="Sullivan S.A."/>
            <person name="Fouts D."/>
            <person name="Haft D.H."/>
            <person name="Selengut J."/>
            <person name="Peterson J.D."/>
            <person name="Davidsen T.M."/>
            <person name="Zafar N."/>
            <person name="Zhou L."/>
            <person name="Radune D."/>
            <person name="Dimitrov G."/>
            <person name="Hance M."/>
            <person name="Tran K."/>
            <person name="Khouri H."/>
            <person name="Gill J."/>
            <person name="Utterback T.R."/>
            <person name="Feldblyum T.V."/>
            <person name="Wall J.D."/>
            <person name="Voordouw G."/>
            <person name="Fraser C.M."/>
        </authorList>
    </citation>
    <scope>NUCLEOTIDE SEQUENCE [LARGE SCALE GENOMIC DNA]</scope>
    <source>
        <strain evidence="4">ATCC 29579 / DSM 644 / NCIMB 8303 / VKM B-1760 / Hildenborough</strain>
    </source>
</reference>
<dbReference type="KEGG" id="dvu:DVU_1072"/>
<dbReference type="eggNOG" id="COG2373">
    <property type="taxonomic scope" value="Bacteria"/>
</dbReference>
<evidence type="ECO:0008006" key="5">
    <source>
        <dbReference type="Google" id="ProtNLM"/>
    </source>
</evidence>
<protein>
    <recommendedName>
        <fullName evidence="5">Nickel transport protein</fullName>
    </recommendedName>
</protein>
<dbReference type="EnsemblBacteria" id="AAS95552">
    <property type="protein sequence ID" value="AAS95552"/>
    <property type="gene ID" value="DVU_1072"/>
</dbReference>
<feature type="transmembrane region" description="Helical" evidence="2">
    <location>
        <begin position="198"/>
        <end position="215"/>
    </location>
</feature>
<keyword evidence="2" id="KW-0472">Membrane</keyword>
<dbReference type="AlphaFoldDB" id="Q72D57"/>
<dbReference type="Proteomes" id="UP000002194">
    <property type="component" value="Chromosome"/>
</dbReference>
<dbReference type="STRING" id="882.DVU_1072"/>
<sequence length="220" mass="23102">MIIHSAISTGLSRLSASVLTFVFAITLATPALAHRVNIFAWAEGGNIIAEATFNSGNPARNSKVTAIDAADGTVLGEATTNEQGKATLPITDAMRQRKATLRLELQASEGHRNTWELTPEDYLSAEAPGAQPIAPVVAAASPTAPQATQSQTAVPATSRNIDEATMRRIIDEALEAKLAPLRHSIAASTAGGPRLPEIFGGIGYLVGMAGLALWARSRRR</sequence>
<accession>Q72D57</accession>
<evidence type="ECO:0000313" key="4">
    <source>
        <dbReference type="Proteomes" id="UP000002194"/>
    </source>
</evidence>
<dbReference type="HOGENOM" id="CLU_083845_0_0_7"/>
<dbReference type="OrthoDB" id="9795418at2"/>